<dbReference type="PANTHER" id="PTHR37577:SF1">
    <property type="entry name" value="INTEGRAL MEMBRANE PROTEIN"/>
    <property type="match status" value="1"/>
</dbReference>
<feature type="transmembrane region" description="Helical" evidence="1">
    <location>
        <begin position="206"/>
        <end position="224"/>
    </location>
</feature>
<keyword evidence="1" id="KW-1133">Transmembrane helix</keyword>
<dbReference type="InterPro" id="IPR053018">
    <property type="entry name" value="Elsinochrome_Biosynth-Asso"/>
</dbReference>
<keyword evidence="3" id="KW-1185">Reference proteome</keyword>
<organism evidence="2 3">
    <name type="scientific">Fusarium poae</name>
    <dbReference type="NCBI Taxonomy" id="36050"/>
    <lineage>
        <taxon>Eukaryota</taxon>
        <taxon>Fungi</taxon>
        <taxon>Dikarya</taxon>
        <taxon>Ascomycota</taxon>
        <taxon>Pezizomycotina</taxon>
        <taxon>Sordariomycetes</taxon>
        <taxon>Hypocreomycetidae</taxon>
        <taxon>Hypocreales</taxon>
        <taxon>Nectriaceae</taxon>
        <taxon>Fusarium</taxon>
    </lineage>
</organism>
<accession>A0A1B8ARA6</accession>
<sequence>MEEVEFDADIAGIGVLIAFVATSLAVIIVLVFAFSTLSVPLRLLNTGDIVMAAGMRRLYRRLRSWLPKLKRAKEEDNRNERVAAYKAFLLSTSDQLLVSQVAILIAAFIIYSEITIYSVNIVVALGCLASTVHLGCFPFYLDRLEDHSAAKFFRVLAMIAGSGMLIFMLIVQLSYSWDMETHVYFTCAMQDFDIDGNTFANRFIDLFVPLTVLYGTYEIVKLLYTQQPRDIESTNRHTEAQKGISPPPRINHVAHIMTGIFIEMHPICRIPERLQRCIDTNSTDQLSTIEKEALYIYIRLQRNSTDNSENIYRQLQLELLDQNPKTPTLRDIWQRVDENQRNTLVNNWLQMKALALLSPETGIQPHLKLRSVLAAERWAFHQCRGSFVWRIFWLWSGNVYGTATIFASRVTRIGMSGSPDHWGFGQVVPLALLALPLFAAMESRADYKRQVKSRTGHSKDFTALNLVAVSSRHQQRSEDAASSNDFEAISFIRLKLQLKAQILGHPDIYNWVRGVSLNETSSLQKSAGFHAAVMFTITTLIGFFTALGPYTMNIVMIVLLASLTLRRVTDLIFMAKVTKSMPEILYRLGSDNLNEPSQVGDQASRMVMAQGAVETNQDVQEEYID</sequence>
<keyword evidence="1" id="KW-0812">Transmembrane</keyword>
<evidence type="ECO:0000256" key="1">
    <source>
        <dbReference type="SAM" id="Phobius"/>
    </source>
</evidence>
<feature type="transmembrane region" description="Helical" evidence="1">
    <location>
        <begin position="152"/>
        <end position="175"/>
    </location>
</feature>
<feature type="transmembrane region" description="Helical" evidence="1">
    <location>
        <begin position="422"/>
        <end position="440"/>
    </location>
</feature>
<reference evidence="2 3" key="1">
    <citation type="submission" date="2016-06" db="EMBL/GenBank/DDBJ databases">
        <title>Living apart together: crosstalk between the core and supernumerary genomes in a fungal plant pathogen.</title>
        <authorList>
            <person name="Vanheule A."/>
            <person name="Audenaert K."/>
            <person name="Warris S."/>
            <person name="Van De Geest H."/>
            <person name="Schijlen E."/>
            <person name="Hofte M."/>
            <person name="De Saeger S."/>
            <person name="Haesaert G."/>
            <person name="Waalwijk C."/>
            <person name="Van Der Lee T."/>
        </authorList>
    </citation>
    <scope>NUCLEOTIDE SEQUENCE [LARGE SCALE GENOMIC DNA]</scope>
    <source>
        <strain evidence="2 3">2516</strain>
    </source>
</reference>
<feature type="transmembrane region" description="Helical" evidence="1">
    <location>
        <begin position="117"/>
        <end position="140"/>
    </location>
</feature>
<evidence type="ECO:0000313" key="3">
    <source>
        <dbReference type="Proteomes" id="UP000091967"/>
    </source>
</evidence>
<feature type="transmembrane region" description="Helical" evidence="1">
    <location>
        <begin position="387"/>
        <end position="410"/>
    </location>
</feature>
<feature type="transmembrane region" description="Helical" evidence="1">
    <location>
        <begin position="550"/>
        <end position="569"/>
    </location>
</feature>
<dbReference type="Proteomes" id="UP000091967">
    <property type="component" value="Unassembled WGS sequence"/>
</dbReference>
<gene>
    <name evidence="2" type="ORF">FPOA_09229</name>
</gene>
<dbReference type="OMA" id="HQCRGSF"/>
<evidence type="ECO:0000313" key="2">
    <source>
        <dbReference type="EMBL" id="OBS22906.1"/>
    </source>
</evidence>
<dbReference type="AlphaFoldDB" id="A0A1B8ARA6"/>
<protein>
    <submittedName>
        <fullName evidence="2">Uncharacterized protein</fullName>
    </submittedName>
</protein>
<comment type="caution">
    <text evidence="2">The sequence shown here is derived from an EMBL/GenBank/DDBJ whole genome shotgun (WGS) entry which is preliminary data.</text>
</comment>
<name>A0A1B8ARA6_FUSPO</name>
<proteinExistence type="predicted"/>
<dbReference type="EMBL" id="LYXU01000003">
    <property type="protein sequence ID" value="OBS22906.1"/>
    <property type="molecule type" value="Genomic_DNA"/>
</dbReference>
<feature type="transmembrane region" description="Helical" evidence="1">
    <location>
        <begin position="87"/>
        <end position="111"/>
    </location>
</feature>
<keyword evidence="1" id="KW-0472">Membrane</keyword>
<dbReference type="STRING" id="36050.A0A1B8ARA6"/>
<feature type="transmembrane region" description="Helical" evidence="1">
    <location>
        <begin position="12"/>
        <end position="35"/>
    </location>
</feature>
<dbReference type="PANTHER" id="PTHR37577">
    <property type="entry name" value="INTEGRAL MEMBRANE PROTEIN"/>
    <property type="match status" value="1"/>
</dbReference>